<evidence type="ECO:0000256" key="1">
    <source>
        <dbReference type="SAM" id="Phobius"/>
    </source>
</evidence>
<evidence type="ECO:0000313" key="4">
    <source>
        <dbReference type="Proteomes" id="UP001247307"/>
    </source>
</evidence>
<evidence type="ECO:0000259" key="2">
    <source>
        <dbReference type="Pfam" id="PF19040"/>
    </source>
</evidence>
<keyword evidence="1" id="KW-1133">Transmembrane helix</keyword>
<organism evidence="3 4">
    <name type="scientific">Falsarthrobacter nasiphocae</name>
    <dbReference type="NCBI Taxonomy" id="189863"/>
    <lineage>
        <taxon>Bacteria</taxon>
        <taxon>Bacillati</taxon>
        <taxon>Actinomycetota</taxon>
        <taxon>Actinomycetes</taxon>
        <taxon>Micrococcales</taxon>
        <taxon>Micrococcaceae</taxon>
        <taxon>Falsarthrobacter</taxon>
    </lineage>
</organism>
<dbReference type="PANTHER" id="PTHR23028">
    <property type="entry name" value="ACETYLTRANSFERASE"/>
    <property type="match status" value="1"/>
</dbReference>
<dbReference type="Proteomes" id="UP001247307">
    <property type="component" value="Unassembled WGS sequence"/>
</dbReference>
<feature type="transmembrane region" description="Helical" evidence="1">
    <location>
        <begin position="65"/>
        <end position="86"/>
    </location>
</feature>
<keyword evidence="4" id="KW-1185">Reference proteome</keyword>
<dbReference type="GO" id="GO:0016020">
    <property type="term" value="C:membrane"/>
    <property type="evidence" value="ECO:0007669"/>
    <property type="project" value="TreeGrafter"/>
</dbReference>
<sequence length="391" mass="42054">MKWLGDASYSVYLWHWPLVVVLLAVAPPEWMSLGKVSVLLATGVLAGATYRWVEPLGRRVRPKAPSWAALVAAGLVVAVVGGAGFMHAQHGRRATEALAIAQTRLGEGACDGAMALVSGNSCKNTWAGVTSVERTKATEYWHLPPECRGSGVAPGGVPEFLCDFSEGRARFETAYLTGDSHAQQWVRGVLYVAREMNWKIYVSFVGGCAVADVPYIGYTKPAGDGGKGCRAKAAALKDRVLTLKPDRVVYSIFAREEKVQTGPGEDAMGVWKRGLPVFWKAWAAKGIEVNILADPPVNVPARPATCLAQNMDDPRACAVSRARALTPDPLRVAHEGLDSPKIRLIDTTDAFCDRENCHAALGGVPIYFDGNHISGTYARSLGPYLKRLIVG</sequence>
<keyword evidence="1" id="KW-0812">Transmembrane</keyword>
<proteinExistence type="predicted"/>
<feature type="transmembrane region" description="Helical" evidence="1">
    <location>
        <begin position="12"/>
        <end position="30"/>
    </location>
</feature>
<name>A0AAE3YFW3_9MICC</name>
<keyword evidence="1" id="KW-0472">Membrane</keyword>
<evidence type="ECO:0000313" key="3">
    <source>
        <dbReference type="EMBL" id="MDR6891409.1"/>
    </source>
</evidence>
<protein>
    <recommendedName>
        <fullName evidence="2">SGNH domain-containing protein</fullName>
    </recommendedName>
</protein>
<accession>A0AAE3YFW3</accession>
<gene>
    <name evidence="3" type="ORF">J2S35_000349</name>
</gene>
<dbReference type="EMBL" id="JAVDUI010000001">
    <property type="protein sequence ID" value="MDR6891409.1"/>
    <property type="molecule type" value="Genomic_DNA"/>
</dbReference>
<dbReference type="RefSeq" id="WP_309849166.1">
    <property type="nucleotide sequence ID" value="NZ_BAAAIU010000024.1"/>
</dbReference>
<dbReference type="PANTHER" id="PTHR23028:SF53">
    <property type="entry name" value="ACYL_TRANSF_3 DOMAIN-CONTAINING PROTEIN"/>
    <property type="match status" value="1"/>
</dbReference>
<reference evidence="3" key="1">
    <citation type="submission" date="2023-07" db="EMBL/GenBank/DDBJ databases">
        <title>Sequencing the genomes of 1000 actinobacteria strains.</title>
        <authorList>
            <person name="Klenk H.-P."/>
        </authorList>
    </citation>
    <scope>NUCLEOTIDE SEQUENCE</scope>
    <source>
        <strain evidence="3">DSM 13988</strain>
    </source>
</reference>
<feature type="transmembrane region" description="Helical" evidence="1">
    <location>
        <begin position="36"/>
        <end position="53"/>
    </location>
</feature>
<feature type="domain" description="SGNH" evidence="2">
    <location>
        <begin position="161"/>
        <end position="386"/>
    </location>
</feature>
<dbReference type="InterPro" id="IPR050879">
    <property type="entry name" value="Acyltransferase_3"/>
</dbReference>
<dbReference type="InterPro" id="IPR043968">
    <property type="entry name" value="SGNH"/>
</dbReference>
<dbReference type="Pfam" id="PF19040">
    <property type="entry name" value="SGNH"/>
    <property type="match status" value="1"/>
</dbReference>
<comment type="caution">
    <text evidence="3">The sequence shown here is derived from an EMBL/GenBank/DDBJ whole genome shotgun (WGS) entry which is preliminary data.</text>
</comment>
<dbReference type="AlphaFoldDB" id="A0AAE3YFW3"/>
<dbReference type="GO" id="GO:0000271">
    <property type="term" value="P:polysaccharide biosynthetic process"/>
    <property type="evidence" value="ECO:0007669"/>
    <property type="project" value="TreeGrafter"/>
</dbReference>